<protein>
    <submittedName>
        <fullName evidence="1">Uncharacterized protein</fullName>
    </submittedName>
</protein>
<name>A0ABV7SX82_9SPHN</name>
<reference evidence="2" key="1">
    <citation type="journal article" date="2019" name="Int. J. Syst. Evol. Microbiol.">
        <title>The Global Catalogue of Microorganisms (GCM) 10K type strain sequencing project: providing services to taxonomists for standard genome sequencing and annotation.</title>
        <authorList>
            <consortium name="The Broad Institute Genomics Platform"/>
            <consortium name="The Broad Institute Genome Sequencing Center for Infectious Disease"/>
            <person name="Wu L."/>
            <person name="Ma J."/>
        </authorList>
    </citation>
    <scope>NUCLEOTIDE SEQUENCE [LARGE SCALE GENOMIC DNA]</scope>
    <source>
        <strain evidence="2">KCTC 42739</strain>
    </source>
</reference>
<gene>
    <name evidence="1" type="ORF">ACFONA_15255</name>
</gene>
<evidence type="ECO:0000313" key="1">
    <source>
        <dbReference type="EMBL" id="MFC3581529.1"/>
    </source>
</evidence>
<dbReference type="Proteomes" id="UP001595713">
    <property type="component" value="Unassembled WGS sequence"/>
</dbReference>
<accession>A0ABV7SX82</accession>
<proteinExistence type="predicted"/>
<comment type="caution">
    <text evidence="1">The sequence shown here is derived from an EMBL/GenBank/DDBJ whole genome shotgun (WGS) entry which is preliminary data.</text>
</comment>
<sequence>MRWTALPSPALDAWLAALPDADLLLRGHLVADIHIAGLTRDSSGVTIELEALTIEQ</sequence>
<dbReference type="EMBL" id="JBHRXP010000007">
    <property type="protein sequence ID" value="MFC3581529.1"/>
    <property type="molecule type" value="Genomic_DNA"/>
</dbReference>
<keyword evidence="2" id="KW-1185">Reference proteome</keyword>
<evidence type="ECO:0000313" key="2">
    <source>
        <dbReference type="Proteomes" id="UP001595713"/>
    </source>
</evidence>
<dbReference type="RefSeq" id="WP_261292616.1">
    <property type="nucleotide sequence ID" value="NZ_JANQBK010000001.1"/>
</dbReference>
<organism evidence="1 2">
    <name type="scientific">Sphingomonas hylomeconis</name>
    <dbReference type="NCBI Taxonomy" id="1395958"/>
    <lineage>
        <taxon>Bacteria</taxon>
        <taxon>Pseudomonadati</taxon>
        <taxon>Pseudomonadota</taxon>
        <taxon>Alphaproteobacteria</taxon>
        <taxon>Sphingomonadales</taxon>
        <taxon>Sphingomonadaceae</taxon>
        <taxon>Sphingomonas</taxon>
    </lineage>
</organism>